<sequence>MVAERSPMDVTHGARIVRPLFTKLHPRRLNDLFRRRHLVFARLPHMSQWLES</sequence>
<organism evidence="1 2">
    <name type="scientific">Nonomuraea roseoviolacea subsp. carminata</name>
    <dbReference type="NCBI Taxonomy" id="160689"/>
    <lineage>
        <taxon>Bacteria</taxon>
        <taxon>Bacillati</taxon>
        <taxon>Actinomycetota</taxon>
        <taxon>Actinomycetes</taxon>
        <taxon>Streptosporangiales</taxon>
        <taxon>Streptosporangiaceae</taxon>
        <taxon>Nonomuraea</taxon>
    </lineage>
</organism>
<evidence type="ECO:0000313" key="1">
    <source>
        <dbReference type="EMBL" id="MCP2346767.1"/>
    </source>
</evidence>
<gene>
    <name evidence="1" type="ORF">HD595_002889</name>
</gene>
<protein>
    <submittedName>
        <fullName evidence="1">Uncharacterized protein</fullName>
    </submittedName>
</protein>
<evidence type="ECO:0000313" key="2">
    <source>
        <dbReference type="Proteomes" id="UP001320766"/>
    </source>
</evidence>
<keyword evidence="2" id="KW-1185">Reference proteome</keyword>
<dbReference type="EMBL" id="JAMZEC010000001">
    <property type="protein sequence ID" value="MCP2346767.1"/>
    <property type="molecule type" value="Genomic_DNA"/>
</dbReference>
<dbReference type="Proteomes" id="UP001320766">
    <property type="component" value="Unassembled WGS sequence"/>
</dbReference>
<comment type="caution">
    <text evidence="1">The sequence shown here is derived from an EMBL/GenBank/DDBJ whole genome shotgun (WGS) entry which is preliminary data.</text>
</comment>
<reference evidence="1 2" key="1">
    <citation type="submission" date="2022-06" db="EMBL/GenBank/DDBJ databases">
        <title>Sequencing the genomes of 1000 actinobacteria strains.</title>
        <authorList>
            <person name="Klenk H.-P."/>
        </authorList>
    </citation>
    <scope>NUCLEOTIDE SEQUENCE [LARGE SCALE GENOMIC DNA]</scope>
    <source>
        <strain evidence="1 2">DSM 44170</strain>
    </source>
</reference>
<name>A0ABT1JZA6_9ACTN</name>
<accession>A0ABT1JZA6</accession>
<proteinExistence type="predicted"/>